<name>U1PF67_9EURY</name>
<dbReference type="EMBL" id="KE356560">
    <property type="protein sequence ID" value="ERG92262.1"/>
    <property type="molecule type" value="Genomic_DNA"/>
</dbReference>
<dbReference type="Pfam" id="PF01978">
    <property type="entry name" value="TrmB"/>
    <property type="match status" value="1"/>
</dbReference>
<dbReference type="HOGENOM" id="CLU_115698_0_0_2"/>
<feature type="domain" description="Transcription regulator TrmB N-terminal" evidence="1">
    <location>
        <begin position="66"/>
        <end position="140"/>
    </location>
</feature>
<reference evidence="2 3" key="1">
    <citation type="journal article" date="2013" name="PLoS ONE">
        <title>Assembly-driven community genomics of a hypersaline microbial ecosystem.</title>
        <authorList>
            <person name="Podell S."/>
            <person name="Ugalde J.A."/>
            <person name="Narasingarao P."/>
            <person name="Banfield J.F."/>
            <person name="Heidelberg K.B."/>
            <person name="Allen E.E."/>
        </authorList>
    </citation>
    <scope>NUCLEOTIDE SEQUENCE [LARGE SCALE GENOMIC DNA]</scope>
    <source>
        <strain evidence="3">J07HQW1</strain>
    </source>
</reference>
<dbReference type="AlphaFoldDB" id="U1PF67"/>
<organism evidence="2 3">
    <name type="scientific">Haloquadratum walsbyi J07HQW1</name>
    <dbReference type="NCBI Taxonomy" id="1238424"/>
    <lineage>
        <taxon>Archaea</taxon>
        <taxon>Methanobacteriati</taxon>
        <taxon>Methanobacteriota</taxon>
        <taxon>Stenosarchaea group</taxon>
        <taxon>Halobacteria</taxon>
        <taxon>Halobacteriales</taxon>
        <taxon>Haloferacaceae</taxon>
        <taxon>Haloquadratum</taxon>
    </lineage>
</organism>
<proteinExistence type="predicted"/>
<dbReference type="SUPFAM" id="SSF46785">
    <property type="entry name" value="Winged helix' DNA-binding domain"/>
    <property type="match status" value="1"/>
</dbReference>
<evidence type="ECO:0000313" key="3">
    <source>
        <dbReference type="Proteomes" id="UP000030649"/>
    </source>
</evidence>
<dbReference type="Proteomes" id="UP000030649">
    <property type="component" value="Unassembled WGS sequence"/>
</dbReference>
<protein>
    <submittedName>
        <fullName evidence="2">Putative transcriptional regulator</fullName>
    </submittedName>
</protein>
<dbReference type="InterPro" id="IPR036388">
    <property type="entry name" value="WH-like_DNA-bd_sf"/>
</dbReference>
<evidence type="ECO:0000313" key="2">
    <source>
        <dbReference type="EMBL" id="ERG92262.1"/>
    </source>
</evidence>
<dbReference type="Gene3D" id="1.10.10.10">
    <property type="entry name" value="Winged helix-like DNA-binding domain superfamily/Winged helix DNA-binding domain"/>
    <property type="match status" value="1"/>
</dbReference>
<accession>U1PF67</accession>
<gene>
    <name evidence="2" type="ORF">J07HQW1_02297</name>
</gene>
<dbReference type="InterPro" id="IPR002831">
    <property type="entry name" value="Tscrpt_reg_TrmB_N"/>
</dbReference>
<dbReference type="InterPro" id="IPR036390">
    <property type="entry name" value="WH_DNA-bd_sf"/>
</dbReference>
<sequence>MEILGGYTFLYRNTIGLDMNDDVTTFECSHCGNIGIGDGEIKCCEETMEEIRRDPVSTAPTLSELLKSVFDMSETELELCLCVMEGGSVTVTALAEQTEYDRSLINRHLNHLASIGVVKKQRRLLDSGGEVYVYTPVSPETVRAQLRREFHQWTATATAQLNALQREKVESIADPDDGEPAWEVFYSE</sequence>
<evidence type="ECO:0000259" key="1">
    <source>
        <dbReference type="Pfam" id="PF01978"/>
    </source>
</evidence>